<reference evidence="2" key="2">
    <citation type="journal article" date="2023" name="MicrobiologyOpen">
        <title>Genomics of the tumorigenes clade of the family Rhizobiaceae and description of Rhizobium rhododendri sp. nov.</title>
        <authorList>
            <person name="Kuzmanovic N."/>
            <person name="diCenzo G.C."/>
            <person name="Bunk B."/>
            <person name="Sproeer C."/>
            <person name="Fruehling A."/>
            <person name="Neumann-Schaal M."/>
            <person name="Overmann J."/>
            <person name="Smalla K."/>
        </authorList>
    </citation>
    <scope>NUCLEOTIDE SEQUENCE [LARGE SCALE GENOMIC DNA]</scope>
    <source>
        <strain evidence="2">1078</strain>
    </source>
</reference>
<dbReference type="AlphaFoldDB" id="A0AAF1KVG2"/>
<dbReference type="Proteomes" id="UP000249499">
    <property type="component" value="Chromosome"/>
</dbReference>
<evidence type="ECO:0000313" key="2">
    <source>
        <dbReference type="Proteomes" id="UP000249499"/>
    </source>
</evidence>
<dbReference type="KEGG" id="rtu:PR017_09595"/>
<dbReference type="EMBL" id="CP117255">
    <property type="protein sequence ID" value="WFR94104.1"/>
    <property type="molecule type" value="Genomic_DNA"/>
</dbReference>
<keyword evidence="2" id="KW-1185">Reference proteome</keyword>
<reference evidence="1 2" key="1">
    <citation type="journal article" date="2018" name="Sci. Rep.">
        <title>Rhizobium tumorigenes sp. nov., a novel plant tumorigenic bacterium isolated from cane gall tumors on thornless blackberry.</title>
        <authorList>
            <person name="Kuzmanovi N."/>
            <person name="Smalla K."/>
            <person name="Gronow S."/>
            <person name="PuBawska J."/>
        </authorList>
    </citation>
    <scope>NUCLEOTIDE SEQUENCE [LARGE SCALE GENOMIC DNA]</scope>
    <source>
        <strain evidence="1 2">1078</strain>
    </source>
</reference>
<organism evidence="1 2">
    <name type="scientific">Rhizobium tumorigenes</name>
    <dbReference type="NCBI Taxonomy" id="2041385"/>
    <lineage>
        <taxon>Bacteria</taxon>
        <taxon>Pseudomonadati</taxon>
        <taxon>Pseudomonadota</taxon>
        <taxon>Alphaproteobacteria</taxon>
        <taxon>Hyphomicrobiales</taxon>
        <taxon>Rhizobiaceae</taxon>
        <taxon>Rhizobium/Agrobacterium group</taxon>
        <taxon>Rhizobium</taxon>
    </lineage>
</organism>
<proteinExistence type="predicted"/>
<sequence>MSDKKAAEKLQYGNRFGNDIVKLANASLSLASQSSESEIAAAKYARWFSSGEVIPEPSETSRARFRKILPTMDAIEVASATRENLSILGNDAHDLFSDRLPANNRMRKANRSSVLPSIPYLGSCKFGEVVVGQTAASYSVLQLFIANFDGEFDTSAGSTFHKPNSREFDQMFGVHVVVDRDGNPLGFDRKRGVDGIAFKTKDLNKALYNVAAAATGLSMAQLKARAQAAASRR</sequence>
<accession>A0AAF1KVG2</accession>
<dbReference type="RefSeq" id="WP_111222783.1">
    <property type="nucleotide sequence ID" value="NZ_CP117255.1"/>
</dbReference>
<protein>
    <submittedName>
        <fullName evidence="1">Uncharacterized protein</fullName>
    </submittedName>
</protein>
<name>A0AAF1KVG2_9HYPH</name>
<evidence type="ECO:0000313" key="1">
    <source>
        <dbReference type="EMBL" id="WFR94104.1"/>
    </source>
</evidence>
<gene>
    <name evidence="1" type="ORF">PR017_09595</name>
</gene>